<evidence type="ECO:0000313" key="12">
    <source>
        <dbReference type="Proteomes" id="UP000019141"/>
    </source>
</evidence>
<reference evidence="11 12" key="1">
    <citation type="journal article" date="2014" name="Nature">
        <title>An environmental bacterial taxon with a large and distinct metabolic repertoire.</title>
        <authorList>
            <person name="Wilson M.C."/>
            <person name="Mori T."/>
            <person name="Ruckert C."/>
            <person name="Uria A.R."/>
            <person name="Helf M.J."/>
            <person name="Takada K."/>
            <person name="Gernert C."/>
            <person name="Steffens U.A."/>
            <person name="Heycke N."/>
            <person name="Schmitt S."/>
            <person name="Rinke C."/>
            <person name="Helfrich E.J."/>
            <person name="Brachmann A.O."/>
            <person name="Gurgui C."/>
            <person name="Wakimoto T."/>
            <person name="Kracht M."/>
            <person name="Crusemann M."/>
            <person name="Hentschel U."/>
            <person name="Abe I."/>
            <person name="Matsunaga S."/>
            <person name="Kalinowski J."/>
            <person name="Takeyama H."/>
            <person name="Piel J."/>
        </authorList>
    </citation>
    <scope>NUCLEOTIDE SEQUENCE [LARGE SCALE GENOMIC DNA]</scope>
    <source>
        <strain evidence="12">TSY1</strain>
    </source>
</reference>
<protein>
    <recommendedName>
        <fullName evidence="5">Tryptophan 2-monooxygenase</fullName>
        <ecNumber evidence="4">1.13.12.3</ecNumber>
    </recommendedName>
</protein>
<dbReference type="SUPFAM" id="SSF51905">
    <property type="entry name" value="FAD/NAD(P)-binding domain"/>
    <property type="match status" value="1"/>
</dbReference>
<sequence>MSRPEHYKQVDHILYDWIAPLLDAPFAQDQWSQRYLRSLTPLQDEALILSIFQQPSHDIVSHAEAFHFQNPGHEAIEFKACLATPIGQPQRLALIVVIVGADHRPLGFWRKTFWRTARQELECHFDLIKTRLDCEALRGISKSIKPYFDQLNQALGVAREFVEADWIGRLVWAGYYDMDETHFYIEDGVRLSLLEVLHRNFDRFLAWHHLEVYDLILATSDGKQPLTHFDQLTSPDDFARIEHRHGTLVHVEVLLDDPPRRVEHQWLPVGKAFMLADFTNALDNSVELIDGYYGEQLSDHTMPYWFGVKHTAQPRPSNPRRVHRFEHHEIVIVGAGLAGLTAADRLEKAGRTPVVYEAQPNRIGGRIRSLALQRCTGQLFLDGNPLTAEPAASMHDETLGVIEAGGEFIGYHHTAIQTLAQELGLGLIKVEPTLYPSHILVSPSPGIVQTLNTFASQHQSLLNRIRQIWQRWQRDGLSQRLRKLPLDHFFDRMSAPASFRNVIHGFVRAQFGTEMDQVSLSHWFDMQPFDQQGRLVLFTFDELSYRIKGGLQQLPLALARQLREPVRTGHTLTELRSADGNQYVMDFRDPNGECLRVFADAVLLTVPVNPMKRDIVFDLPAAASQALSQVSRQPMGYNAKTIAFFRKPFWRARVPDAFFYLSAPNFTLWEPAMATTDAAQHPLIIYTGGKAAHPASEPAVLMDHVVTHLERAFPSIRQDLITAVQPVNWSGCPYTQGAYTGLGAEDSGFEHMHGPGGPLHGSHLTLAGEALSLDFRGFAEGAVETGLRAANRLIEGDTSLLDTAQQRLNMITQVASY</sequence>
<comment type="cofactor">
    <cofactor evidence="1">
        <name>FAD</name>
        <dbReference type="ChEBI" id="CHEBI:57692"/>
    </cofactor>
</comment>
<name>W4LWB1_ENTF1</name>
<dbReference type="EMBL" id="AZHW01000179">
    <property type="protein sequence ID" value="ETX02051.1"/>
    <property type="molecule type" value="Genomic_DNA"/>
</dbReference>
<organism evidence="11 12">
    <name type="scientific">Entotheonella factor</name>
    <dbReference type="NCBI Taxonomy" id="1429438"/>
    <lineage>
        <taxon>Bacteria</taxon>
        <taxon>Pseudomonadati</taxon>
        <taxon>Nitrospinota/Tectimicrobiota group</taxon>
        <taxon>Candidatus Tectimicrobiota</taxon>
        <taxon>Candidatus Entotheonellia</taxon>
        <taxon>Candidatus Entotheonellales</taxon>
        <taxon>Candidatus Entotheonellaceae</taxon>
        <taxon>Candidatus Entotheonella</taxon>
    </lineage>
</organism>
<evidence type="ECO:0000313" key="11">
    <source>
        <dbReference type="EMBL" id="ETX02051.1"/>
    </source>
</evidence>
<evidence type="ECO:0000256" key="9">
    <source>
        <dbReference type="PIRSR" id="PIRSR601613-1"/>
    </source>
</evidence>
<comment type="catalytic activity">
    <reaction evidence="8">
        <text>L-tryptophan + O2 = indole-3-acetamide + CO2 + H2O</text>
        <dbReference type="Rhea" id="RHEA:16165"/>
        <dbReference type="ChEBI" id="CHEBI:15377"/>
        <dbReference type="ChEBI" id="CHEBI:15379"/>
        <dbReference type="ChEBI" id="CHEBI:16031"/>
        <dbReference type="ChEBI" id="CHEBI:16526"/>
        <dbReference type="ChEBI" id="CHEBI:57912"/>
        <dbReference type="EC" id="1.13.12.3"/>
    </reaction>
</comment>
<dbReference type="InterPro" id="IPR001613">
    <property type="entry name" value="Flavin_amine_oxidase"/>
</dbReference>
<comment type="similarity">
    <text evidence="3">Belongs to the tryptophan 2-monooxygenase family.</text>
</comment>
<evidence type="ECO:0000256" key="4">
    <source>
        <dbReference type="ARBA" id="ARBA00012535"/>
    </source>
</evidence>
<dbReference type="GO" id="GO:0050361">
    <property type="term" value="F:tryptophan 2-monooxygenase activity"/>
    <property type="evidence" value="ECO:0007669"/>
    <property type="project" value="UniProtKB-EC"/>
</dbReference>
<dbReference type="PRINTS" id="PR00757">
    <property type="entry name" value="AMINEOXDASEF"/>
</dbReference>
<dbReference type="SUPFAM" id="SSF54373">
    <property type="entry name" value="FAD-linked reductases, C-terminal domain"/>
    <property type="match status" value="1"/>
</dbReference>
<dbReference type="InterPro" id="IPR050281">
    <property type="entry name" value="Flavin_monoamine_oxidase"/>
</dbReference>
<evidence type="ECO:0000256" key="3">
    <source>
        <dbReference type="ARBA" id="ARBA00005833"/>
    </source>
</evidence>
<gene>
    <name evidence="11" type="ORF">ETSY1_04955</name>
</gene>
<comment type="pathway">
    <text evidence="2">Plant hormone metabolism; auxin biosynthesis.</text>
</comment>
<feature type="domain" description="Amine oxidase" evidence="10">
    <location>
        <begin position="337"/>
        <end position="794"/>
    </location>
</feature>
<evidence type="ECO:0000256" key="6">
    <source>
        <dbReference type="ARBA" id="ARBA00023002"/>
    </source>
</evidence>
<keyword evidence="12" id="KW-1185">Reference proteome</keyword>
<dbReference type="AlphaFoldDB" id="W4LWB1"/>
<evidence type="ECO:0000259" key="10">
    <source>
        <dbReference type="Pfam" id="PF01593"/>
    </source>
</evidence>
<dbReference type="Pfam" id="PF01593">
    <property type="entry name" value="Amino_oxidase"/>
    <property type="match status" value="1"/>
</dbReference>
<dbReference type="InterPro" id="IPR002937">
    <property type="entry name" value="Amino_oxidase"/>
</dbReference>
<dbReference type="PANTHER" id="PTHR10742:SF410">
    <property type="entry name" value="LYSINE-SPECIFIC HISTONE DEMETHYLASE 2"/>
    <property type="match status" value="1"/>
</dbReference>
<evidence type="ECO:0000256" key="5">
    <source>
        <dbReference type="ARBA" id="ARBA00017871"/>
    </source>
</evidence>
<evidence type="ECO:0000256" key="8">
    <source>
        <dbReference type="ARBA" id="ARBA00047321"/>
    </source>
</evidence>
<dbReference type="GO" id="GO:0009851">
    <property type="term" value="P:auxin biosynthetic process"/>
    <property type="evidence" value="ECO:0007669"/>
    <property type="project" value="UniProtKB-KW"/>
</dbReference>
<evidence type="ECO:0000256" key="2">
    <source>
        <dbReference type="ARBA" id="ARBA00004814"/>
    </source>
</evidence>
<proteinExistence type="inferred from homology"/>
<dbReference type="InterPro" id="IPR036188">
    <property type="entry name" value="FAD/NAD-bd_sf"/>
</dbReference>
<dbReference type="EC" id="1.13.12.3" evidence="4"/>
<accession>W4LWB1</accession>
<evidence type="ECO:0000256" key="7">
    <source>
        <dbReference type="ARBA" id="ARBA00023070"/>
    </source>
</evidence>
<keyword evidence="7" id="KW-0073">Auxin biosynthesis</keyword>
<dbReference type="Proteomes" id="UP000019141">
    <property type="component" value="Unassembled WGS sequence"/>
</dbReference>
<comment type="caution">
    <text evidence="11">The sequence shown here is derived from an EMBL/GenBank/DDBJ whole genome shotgun (WGS) entry which is preliminary data.</text>
</comment>
<dbReference type="PANTHER" id="PTHR10742">
    <property type="entry name" value="FLAVIN MONOAMINE OXIDASE"/>
    <property type="match status" value="1"/>
</dbReference>
<evidence type="ECO:0000256" key="1">
    <source>
        <dbReference type="ARBA" id="ARBA00001974"/>
    </source>
</evidence>
<keyword evidence="6" id="KW-0560">Oxidoreductase</keyword>
<dbReference type="Gene3D" id="3.50.50.60">
    <property type="entry name" value="FAD/NAD(P)-binding domain"/>
    <property type="match status" value="1"/>
</dbReference>
<dbReference type="HOGENOM" id="CLU_345708_0_0_7"/>
<feature type="binding site" evidence="9">
    <location>
        <begin position="357"/>
        <end position="358"/>
    </location>
    <ligand>
        <name>FAD</name>
        <dbReference type="ChEBI" id="CHEBI:57692"/>
    </ligand>
</feature>